<dbReference type="RefSeq" id="WP_095982094.1">
    <property type="nucleotide sequence ID" value="NZ_CP022163.1"/>
</dbReference>
<feature type="signal peptide" evidence="1">
    <location>
        <begin position="1"/>
        <end position="30"/>
    </location>
</feature>
<keyword evidence="1" id="KW-0732">Signal</keyword>
<reference evidence="2 3" key="1">
    <citation type="submission" date="2017-06" db="EMBL/GenBank/DDBJ databases">
        <authorList>
            <person name="Kim H.J."/>
            <person name="Triplett B.A."/>
        </authorList>
    </citation>
    <scope>NUCLEOTIDE SEQUENCE [LARGE SCALE GENOMIC DNA]</scope>
    <source>
        <strain evidence="2 3">DSM 14713</strain>
    </source>
</reference>
<evidence type="ECO:0000313" key="2">
    <source>
        <dbReference type="EMBL" id="ATB34158.1"/>
    </source>
</evidence>
<dbReference type="EMBL" id="CP022163">
    <property type="protein sequence ID" value="ATB34158.1"/>
    <property type="molecule type" value="Genomic_DNA"/>
</dbReference>
<dbReference type="Proteomes" id="UP000217289">
    <property type="component" value="Chromosome"/>
</dbReference>
<feature type="chain" id="PRO_5012083608" evidence="1">
    <location>
        <begin position="31"/>
        <end position="421"/>
    </location>
</feature>
<proteinExistence type="predicted"/>
<name>A0A250ISC2_9BACT</name>
<dbReference type="KEGG" id="mbd:MEBOL_007659"/>
<gene>
    <name evidence="2" type="ORF">MEBOL_007659</name>
</gene>
<evidence type="ECO:0000256" key="1">
    <source>
        <dbReference type="SAM" id="SignalP"/>
    </source>
</evidence>
<dbReference type="AlphaFoldDB" id="A0A250ISC2"/>
<accession>A0A250ISC2</accession>
<evidence type="ECO:0000313" key="3">
    <source>
        <dbReference type="Proteomes" id="UP000217289"/>
    </source>
</evidence>
<protein>
    <submittedName>
        <fullName evidence="2">Uncharacterized protein</fullName>
    </submittedName>
</protein>
<sequence length="421" mass="46395">MSGCGEGRGGWVLLSWLSLAACLTPMPSEAQQYTPHVLNACDAWASSSVKFYAAGGWERREQGWWYLPAGSIISVTVYTRNKQWSDYHYNNQRAPIERWNNGTPLHVYSWDSATNAPVQRASHHWRQAKDKDKKGRLLSQTVQVAETDYYRVWPGNRGYGTEHVTAWVKIYPSAGHAGHDPECVQFWRNDNHDNAIAFDTLDYAHGLAGDGSNCDSVIFNTPTCLHDSGDPTGYLRDAYGWTAMKANPGAHAHDTCCTKSHAAVTGVGTDVCAGSGAYFQSKEPLPRATSRPEFCSWEWDRAVECQNKSDCARWLYTDPAEGWAFGHDFAFTGGYRVAQWGSGSDGPSGTDIETSGYFYESIGAQGYRTGGSVASAQALFDWMCTGGYCDGNLYELNPSGWSGNTCKCTSPTDTSRWGFLP</sequence>
<keyword evidence="3" id="KW-1185">Reference proteome</keyword>
<organism evidence="2 3">
    <name type="scientific">Melittangium boletus DSM 14713</name>
    <dbReference type="NCBI Taxonomy" id="1294270"/>
    <lineage>
        <taxon>Bacteria</taxon>
        <taxon>Pseudomonadati</taxon>
        <taxon>Myxococcota</taxon>
        <taxon>Myxococcia</taxon>
        <taxon>Myxococcales</taxon>
        <taxon>Cystobacterineae</taxon>
        <taxon>Archangiaceae</taxon>
        <taxon>Melittangium</taxon>
    </lineage>
</organism>